<evidence type="ECO:0000256" key="2">
    <source>
        <dbReference type="ARBA" id="ARBA00022490"/>
    </source>
</evidence>
<feature type="signal peptide" evidence="5">
    <location>
        <begin position="1"/>
        <end position="18"/>
    </location>
</feature>
<dbReference type="GeneTree" id="ENSGT00390000001289"/>
<sequence length="392" mass="45162">VDQIATCILALCLWFCSSTDLLVTDLVFHFQTLLDNFERTVIDDSRLTGRPAEIFVGKMFKMEVWETLLTSMRIGEVAEFWCDAIHTGLYPIVSKGMRLIAQGKDPLEGQRHMCGMGNLFHYHSTGFPELDELMKTPQPLIFIMELLQVSTSGKILESWMMEKDEKLQMVPVLHMQGNALVKQRQFREAASKYKEAVLLLKTVQSREMPGDIDYINLGRMIVPLELNYCQCMLELEEYYEVIEHTNELLEKHKDCVKGYYKRAKAHAAVWNEREARRDFNMVAHLDVTLASLVSRELKALSERMKEKYWEEKEKYWNMLEKQNRNSSAPYLLSPTSASFFIIRRDFNFCHSFTLVVFSLFPLLSIANTSSTLITLSPTQPVLSLYSTGGSTG</sequence>
<dbReference type="InParanoid" id="A0A3Q3N4L8"/>
<organism evidence="7 8">
    <name type="scientific">Mastacembelus armatus</name>
    <name type="common">zig-zag eel</name>
    <dbReference type="NCBI Taxonomy" id="205130"/>
    <lineage>
        <taxon>Eukaryota</taxon>
        <taxon>Metazoa</taxon>
        <taxon>Chordata</taxon>
        <taxon>Craniata</taxon>
        <taxon>Vertebrata</taxon>
        <taxon>Euteleostomi</taxon>
        <taxon>Actinopterygii</taxon>
        <taxon>Neopterygii</taxon>
        <taxon>Teleostei</taxon>
        <taxon>Neoteleostei</taxon>
        <taxon>Acanthomorphata</taxon>
        <taxon>Anabantaria</taxon>
        <taxon>Synbranchiformes</taxon>
        <taxon>Mastacembelidae</taxon>
        <taxon>Mastacembelus</taxon>
    </lineage>
</organism>
<accession>A0A3Q3N4L8</accession>
<dbReference type="GO" id="GO:0003755">
    <property type="term" value="F:peptidyl-prolyl cis-trans isomerase activity"/>
    <property type="evidence" value="ECO:0007669"/>
    <property type="project" value="InterPro"/>
</dbReference>
<dbReference type="PANTHER" id="PTHR11242:SF1">
    <property type="entry name" value="PPIASE FKBP-TYPE DOMAIN-CONTAINING PROTEIN"/>
    <property type="match status" value="1"/>
</dbReference>
<keyword evidence="2" id="KW-0963">Cytoplasm</keyword>
<evidence type="ECO:0000313" key="8">
    <source>
        <dbReference type="Proteomes" id="UP000261640"/>
    </source>
</evidence>
<dbReference type="Pfam" id="PF23322">
    <property type="entry name" value="PPIase_AIP"/>
    <property type="match status" value="1"/>
</dbReference>
<evidence type="ECO:0000256" key="1">
    <source>
        <dbReference type="ARBA" id="ARBA00004496"/>
    </source>
</evidence>
<dbReference type="Gene3D" id="1.25.40.10">
    <property type="entry name" value="Tetratricopeptide repeat domain"/>
    <property type="match status" value="1"/>
</dbReference>
<evidence type="ECO:0000256" key="3">
    <source>
        <dbReference type="ARBA" id="ARBA00022737"/>
    </source>
</evidence>
<dbReference type="InterPro" id="IPR011990">
    <property type="entry name" value="TPR-like_helical_dom_sf"/>
</dbReference>
<dbReference type="AlphaFoldDB" id="A0A3Q3N4L8"/>
<dbReference type="InterPro" id="IPR046357">
    <property type="entry name" value="PPIase_dom_sf"/>
</dbReference>
<dbReference type="InterPro" id="IPR056277">
    <property type="entry name" value="PPIase_AIP"/>
</dbReference>
<dbReference type="Ensembl" id="ENSMAMT00000031120.2">
    <property type="protein sequence ID" value="ENSMAMP00000030331.2"/>
    <property type="gene ID" value="ENSMAMG00000020426.2"/>
</dbReference>
<evidence type="ECO:0000259" key="6">
    <source>
        <dbReference type="Pfam" id="PF23322"/>
    </source>
</evidence>
<dbReference type="SUPFAM" id="SSF48452">
    <property type="entry name" value="TPR-like"/>
    <property type="match status" value="1"/>
</dbReference>
<evidence type="ECO:0000256" key="4">
    <source>
        <dbReference type="ARBA" id="ARBA00022803"/>
    </source>
</evidence>
<keyword evidence="3" id="KW-0677">Repeat</keyword>
<dbReference type="Gene3D" id="3.10.50.40">
    <property type="match status" value="1"/>
</dbReference>
<reference evidence="7" key="2">
    <citation type="submission" date="2025-09" db="UniProtKB">
        <authorList>
            <consortium name="Ensembl"/>
        </authorList>
    </citation>
    <scope>IDENTIFICATION</scope>
</reference>
<evidence type="ECO:0000256" key="5">
    <source>
        <dbReference type="SAM" id="SignalP"/>
    </source>
</evidence>
<proteinExistence type="predicted"/>
<reference evidence="7" key="1">
    <citation type="submission" date="2025-08" db="UniProtKB">
        <authorList>
            <consortium name="Ensembl"/>
        </authorList>
    </citation>
    <scope>IDENTIFICATION</scope>
</reference>
<dbReference type="PANTHER" id="PTHR11242">
    <property type="entry name" value="ARYL HYDROCARBON RECEPTOR INTERACTING PROTEIN RELATED"/>
    <property type="match status" value="1"/>
</dbReference>
<comment type="subcellular location">
    <subcellularLocation>
        <location evidence="1">Cytoplasm</location>
    </subcellularLocation>
</comment>
<protein>
    <submittedName>
        <fullName evidence="7">Uncharacterized LOC113144738</fullName>
    </submittedName>
</protein>
<name>A0A3Q3N4L8_9TELE</name>
<dbReference type="FunFam" id="1.25.40.10:FF:000052">
    <property type="entry name" value="Aryl-hydrocarbon-interacting protein-like 1"/>
    <property type="match status" value="1"/>
</dbReference>
<dbReference type="SUPFAM" id="SSF54534">
    <property type="entry name" value="FKBP-like"/>
    <property type="match status" value="1"/>
</dbReference>
<keyword evidence="5" id="KW-0732">Signal</keyword>
<evidence type="ECO:0000313" key="7">
    <source>
        <dbReference type="Ensembl" id="ENSMAMP00000030331.2"/>
    </source>
</evidence>
<feature type="domain" description="AIP/AIPL N-terminal FKBP-type PPIase" evidence="6">
    <location>
        <begin position="24"/>
        <end position="147"/>
    </location>
</feature>
<keyword evidence="8" id="KW-1185">Reference proteome</keyword>
<keyword evidence="4" id="KW-0802">TPR repeat</keyword>
<dbReference type="GO" id="GO:0005737">
    <property type="term" value="C:cytoplasm"/>
    <property type="evidence" value="ECO:0007669"/>
    <property type="project" value="UniProtKB-SubCell"/>
</dbReference>
<dbReference type="Proteomes" id="UP000261640">
    <property type="component" value="Unplaced"/>
</dbReference>
<dbReference type="InterPro" id="IPR039663">
    <property type="entry name" value="AIP/AIPL1/TTC9"/>
</dbReference>
<feature type="chain" id="PRO_5030081699" evidence="5">
    <location>
        <begin position="19"/>
        <end position="392"/>
    </location>
</feature>